<comment type="similarity">
    <text evidence="2">Belongs to the TLS1 family.</text>
</comment>
<sequence length="377" mass="42127">METTNPESEAIPQVVFRAGKKRKAYRQRAEEPEPAAATTTATATENRETSTDGDAAAPGGGAPAQAAAERDDGEAGLSVSEVLRLRNARKHKLAGVEFRAGRPALGPAAAAGPIRGRRAKRRRTGGAWCSTAETAPTPPTRPPSRCLTSRTESELARRKRLAADAAARQQRQQEEQERQRREGGGRGALTDENGMPIESQRVLQGRLLEIDLGDEARARNIAMTERARRRLRGQIEEEEEAGRQHKARLGRDGKPVRSHHRRGSDDITRDQLVEQFLSENKIDLYDTQSAQVTEPLAEDEEELAADERIAEEFRREFFDALAQRRRRRKAINAPKAGPKKTEEILRGPKLGGSRNDRALMREKLLEEQRARQQQRRR</sequence>
<feature type="region of interest" description="Disordered" evidence="4">
    <location>
        <begin position="1"/>
        <end position="76"/>
    </location>
</feature>
<evidence type="ECO:0000313" key="5">
    <source>
        <dbReference type="EMBL" id="KAL2269845.1"/>
    </source>
</evidence>
<name>A0ABR4DHL8_9PEZI</name>
<dbReference type="InterPro" id="IPR010756">
    <property type="entry name" value="Tls1-like"/>
</dbReference>
<feature type="compositionally biased region" description="Basic and acidic residues" evidence="4">
    <location>
        <begin position="171"/>
        <end position="184"/>
    </location>
</feature>
<reference evidence="5 6" key="1">
    <citation type="journal article" date="2024" name="Commun. Biol.">
        <title>Comparative genomic analysis of thermophilic fungi reveals convergent evolutionary adaptations and gene losses.</title>
        <authorList>
            <person name="Steindorff A.S."/>
            <person name="Aguilar-Pontes M.V."/>
            <person name="Robinson A.J."/>
            <person name="Andreopoulos B."/>
            <person name="LaButti K."/>
            <person name="Kuo A."/>
            <person name="Mondo S."/>
            <person name="Riley R."/>
            <person name="Otillar R."/>
            <person name="Haridas S."/>
            <person name="Lipzen A."/>
            <person name="Grimwood J."/>
            <person name="Schmutz J."/>
            <person name="Clum A."/>
            <person name="Reid I.D."/>
            <person name="Moisan M.C."/>
            <person name="Butler G."/>
            <person name="Nguyen T.T.M."/>
            <person name="Dewar K."/>
            <person name="Conant G."/>
            <person name="Drula E."/>
            <person name="Henrissat B."/>
            <person name="Hansel C."/>
            <person name="Singer S."/>
            <person name="Hutchinson M.I."/>
            <person name="de Vries R.P."/>
            <person name="Natvig D.O."/>
            <person name="Powell A.J."/>
            <person name="Tsang A."/>
            <person name="Grigoriev I.V."/>
        </authorList>
    </citation>
    <scope>NUCLEOTIDE SEQUENCE [LARGE SCALE GENOMIC DNA]</scope>
    <source>
        <strain evidence="5 6">ATCC 22073</strain>
    </source>
</reference>
<evidence type="ECO:0000313" key="6">
    <source>
        <dbReference type="Proteomes" id="UP001600064"/>
    </source>
</evidence>
<feature type="region of interest" description="Disordered" evidence="4">
    <location>
        <begin position="326"/>
        <end position="377"/>
    </location>
</feature>
<comment type="subcellular location">
    <subcellularLocation>
        <location evidence="1">Nucleus</location>
    </subcellularLocation>
</comment>
<feature type="region of interest" description="Disordered" evidence="4">
    <location>
        <begin position="104"/>
        <end position="198"/>
    </location>
</feature>
<feature type="compositionally biased region" description="Low complexity" evidence="4">
    <location>
        <begin position="52"/>
        <end position="67"/>
    </location>
</feature>
<keyword evidence="6" id="KW-1185">Reference proteome</keyword>
<dbReference type="Proteomes" id="UP001600064">
    <property type="component" value="Unassembled WGS sequence"/>
</dbReference>
<protein>
    <submittedName>
        <fullName evidence="5">Uncharacterized protein</fullName>
    </submittedName>
</protein>
<comment type="caution">
    <text evidence="5">The sequence shown here is derived from an EMBL/GenBank/DDBJ whole genome shotgun (WGS) entry which is preliminary data.</text>
</comment>
<dbReference type="PANTHER" id="PTHR13486">
    <property type="entry name" value="TELOMERE LENGTH AND SILENCING PROTEIN 1 TLS1 FAMILY MEMBER"/>
    <property type="match status" value="1"/>
</dbReference>
<evidence type="ECO:0000256" key="1">
    <source>
        <dbReference type="ARBA" id="ARBA00004123"/>
    </source>
</evidence>
<feature type="compositionally biased region" description="Basic residues" evidence="4">
    <location>
        <begin position="115"/>
        <end position="124"/>
    </location>
</feature>
<keyword evidence="3" id="KW-0539">Nucleus</keyword>
<feature type="region of interest" description="Disordered" evidence="4">
    <location>
        <begin position="235"/>
        <end position="268"/>
    </location>
</feature>
<feature type="compositionally biased region" description="Low complexity" evidence="4">
    <location>
        <begin position="125"/>
        <end position="135"/>
    </location>
</feature>
<dbReference type="GeneID" id="98122898"/>
<feature type="compositionally biased region" description="Low complexity" evidence="4">
    <location>
        <begin position="34"/>
        <end position="44"/>
    </location>
</feature>
<proteinExistence type="inferred from homology"/>
<evidence type="ECO:0000256" key="3">
    <source>
        <dbReference type="ARBA" id="ARBA00023242"/>
    </source>
</evidence>
<feature type="compositionally biased region" description="Low complexity" evidence="4">
    <location>
        <begin position="104"/>
        <end position="114"/>
    </location>
</feature>
<dbReference type="RefSeq" id="XP_070868569.1">
    <property type="nucleotide sequence ID" value="XM_071008254.1"/>
</dbReference>
<evidence type="ECO:0000256" key="4">
    <source>
        <dbReference type="SAM" id="MobiDB-lite"/>
    </source>
</evidence>
<evidence type="ECO:0000256" key="2">
    <source>
        <dbReference type="ARBA" id="ARBA00007643"/>
    </source>
</evidence>
<dbReference type="PANTHER" id="PTHR13486:SF2">
    <property type="entry name" value="SPLICING FACTOR C9ORF78"/>
    <property type="match status" value="1"/>
</dbReference>
<feature type="compositionally biased region" description="Basic and acidic residues" evidence="4">
    <location>
        <begin position="354"/>
        <end position="370"/>
    </location>
</feature>
<accession>A0ABR4DHL8</accession>
<dbReference type="EMBL" id="JAZGUE010000002">
    <property type="protein sequence ID" value="KAL2269845.1"/>
    <property type="molecule type" value="Genomic_DNA"/>
</dbReference>
<dbReference type="Pfam" id="PF07052">
    <property type="entry name" value="Hep_59"/>
    <property type="match status" value="1"/>
</dbReference>
<organism evidence="5 6">
    <name type="scientific">Remersonia thermophila</name>
    <dbReference type="NCBI Taxonomy" id="72144"/>
    <lineage>
        <taxon>Eukaryota</taxon>
        <taxon>Fungi</taxon>
        <taxon>Dikarya</taxon>
        <taxon>Ascomycota</taxon>
        <taxon>Pezizomycotina</taxon>
        <taxon>Sordariomycetes</taxon>
        <taxon>Sordariomycetidae</taxon>
        <taxon>Sordariales</taxon>
        <taxon>Sordariales incertae sedis</taxon>
        <taxon>Remersonia</taxon>
    </lineage>
</organism>
<gene>
    <name evidence="5" type="ORF">VTJ83DRAFT_2029</name>
</gene>